<dbReference type="PANTHER" id="PTHR24096:SF149">
    <property type="entry name" value="AMP-BINDING DOMAIN-CONTAINING PROTEIN-RELATED"/>
    <property type="match status" value="1"/>
</dbReference>
<dbReference type="InterPro" id="IPR025110">
    <property type="entry name" value="AMP-bd_C"/>
</dbReference>
<feature type="domain" description="AMP-dependent synthetase/ligase" evidence="3">
    <location>
        <begin position="35"/>
        <end position="391"/>
    </location>
</feature>
<dbReference type="GO" id="GO:0016405">
    <property type="term" value="F:CoA-ligase activity"/>
    <property type="evidence" value="ECO:0007669"/>
    <property type="project" value="TreeGrafter"/>
</dbReference>
<dbReference type="CDD" id="cd05911">
    <property type="entry name" value="Firefly_Luc_like"/>
    <property type="match status" value="1"/>
</dbReference>
<feature type="domain" description="AMP-binding enzyme C-terminal" evidence="4">
    <location>
        <begin position="442"/>
        <end position="517"/>
    </location>
</feature>
<gene>
    <name evidence="5" type="ORF">THRCLA_10541</name>
</gene>
<dbReference type="InterPro" id="IPR045851">
    <property type="entry name" value="AMP-bd_C_sf"/>
</dbReference>
<evidence type="ECO:0000256" key="1">
    <source>
        <dbReference type="ARBA" id="ARBA00006432"/>
    </source>
</evidence>
<dbReference type="AlphaFoldDB" id="A0A1V9YLB7"/>
<dbReference type="InterPro" id="IPR020845">
    <property type="entry name" value="AMP-binding_CS"/>
</dbReference>
<dbReference type="PROSITE" id="PS00455">
    <property type="entry name" value="AMP_BINDING"/>
    <property type="match status" value="1"/>
</dbReference>
<keyword evidence="2 5" id="KW-0436">Ligase</keyword>
<dbReference type="Gene3D" id="2.30.38.10">
    <property type="entry name" value="Luciferase, Domain 3"/>
    <property type="match status" value="1"/>
</dbReference>
<comment type="caution">
    <text evidence="5">The sequence shown here is derived from an EMBL/GenBank/DDBJ whole genome shotgun (WGS) entry which is preliminary data.</text>
</comment>
<evidence type="ECO:0000313" key="6">
    <source>
        <dbReference type="Proteomes" id="UP000243217"/>
    </source>
</evidence>
<reference evidence="5 6" key="1">
    <citation type="journal article" date="2014" name="Genome Biol. Evol.">
        <title>The secreted proteins of Achlya hypogyna and Thraustotheca clavata identify the ancestral oomycete secretome and reveal gene acquisitions by horizontal gene transfer.</title>
        <authorList>
            <person name="Misner I."/>
            <person name="Blouin N."/>
            <person name="Leonard G."/>
            <person name="Richards T.A."/>
            <person name="Lane C.E."/>
        </authorList>
    </citation>
    <scope>NUCLEOTIDE SEQUENCE [LARGE SCALE GENOMIC DNA]</scope>
    <source>
        <strain evidence="5 6">ATCC 34112</strain>
    </source>
</reference>
<keyword evidence="6" id="KW-1185">Reference proteome</keyword>
<protein>
    <submittedName>
        <fullName evidence="5">4-coumarate-CoA ligase</fullName>
    </submittedName>
</protein>
<dbReference type="PANTHER" id="PTHR24096">
    <property type="entry name" value="LONG-CHAIN-FATTY-ACID--COA LIGASE"/>
    <property type="match status" value="1"/>
</dbReference>
<dbReference type="InterPro" id="IPR000873">
    <property type="entry name" value="AMP-dep_synth/lig_dom"/>
</dbReference>
<dbReference type="OrthoDB" id="16262at2759"/>
<sequence>MLRRSYRLFSTKVHQSPFKRVEIPLVTPWELVCDQSKGRENDIALICGLTHEQTTFGEFVSKVEKVATSFAALGVKKGDVIGTNVVNCVEYPILYHATTALGAILSPASPQFLGNELAYQMKSANAKYFVTHQSVQNIARDAMEHYEIPIDKQFCIGDSTHFQSFNELLKVDKINIPHTEIDVKKDVHFLPFSSGTTGPPKGVRLSFHNLTSNVIQASSLDRMGPHALMLLPYYHIYASLLMSWTLYQGSAQVVLPKFDPENFLHVLERYKIHKAHLVPPLITFLAKHPLVDKYDLSATKHIISGAAPMGEELEQQIERRLGIKVKQGFGMTELSPVGSLPIDGQSKSGSVGPLVPNTELRIVCPIKGVDLNVNEPGELWYRGPQAMLGYHNNEEATKATLTPDGFVKTGDIGYIDEDGHIFVVDRLKELIKYKGHQIAPAELEDVVLSHPKVMDVGCIRGRNEEGEEVPKACVVVKPNESLTADELMDFVAERVAPFKKIRQVEFVSTIPKSASGKIIRRLLQAEHGASFN</sequence>
<evidence type="ECO:0000313" key="5">
    <source>
        <dbReference type="EMBL" id="OQR86510.1"/>
    </source>
</evidence>
<evidence type="ECO:0000256" key="2">
    <source>
        <dbReference type="ARBA" id="ARBA00022598"/>
    </source>
</evidence>
<name>A0A1V9YLB7_9STRA</name>
<organism evidence="5 6">
    <name type="scientific">Thraustotheca clavata</name>
    <dbReference type="NCBI Taxonomy" id="74557"/>
    <lineage>
        <taxon>Eukaryota</taxon>
        <taxon>Sar</taxon>
        <taxon>Stramenopiles</taxon>
        <taxon>Oomycota</taxon>
        <taxon>Saprolegniomycetes</taxon>
        <taxon>Saprolegniales</taxon>
        <taxon>Achlyaceae</taxon>
        <taxon>Thraustotheca</taxon>
    </lineage>
</organism>
<dbReference type="Gene3D" id="3.30.300.30">
    <property type="match status" value="1"/>
</dbReference>
<accession>A0A1V9YLB7</accession>
<dbReference type="STRING" id="74557.A0A1V9YLB7"/>
<dbReference type="EMBL" id="JNBS01003514">
    <property type="protein sequence ID" value="OQR86510.1"/>
    <property type="molecule type" value="Genomic_DNA"/>
</dbReference>
<evidence type="ECO:0000259" key="4">
    <source>
        <dbReference type="Pfam" id="PF13193"/>
    </source>
</evidence>
<dbReference type="FunFam" id="3.30.300.30:FF:000007">
    <property type="entry name" value="4-coumarate--CoA ligase 2"/>
    <property type="match status" value="1"/>
</dbReference>
<comment type="similarity">
    <text evidence="1">Belongs to the ATP-dependent AMP-binding enzyme family.</text>
</comment>
<proteinExistence type="inferred from homology"/>
<evidence type="ECO:0000259" key="3">
    <source>
        <dbReference type="Pfam" id="PF00501"/>
    </source>
</evidence>
<dbReference type="SUPFAM" id="SSF56801">
    <property type="entry name" value="Acetyl-CoA synthetase-like"/>
    <property type="match status" value="1"/>
</dbReference>
<dbReference type="Pfam" id="PF13193">
    <property type="entry name" value="AMP-binding_C"/>
    <property type="match status" value="1"/>
</dbReference>
<dbReference type="Pfam" id="PF00501">
    <property type="entry name" value="AMP-binding"/>
    <property type="match status" value="1"/>
</dbReference>
<dbReference type="Proteomes" id="UP000243217">
    <property type="component" value="Unassembled WGS sequence"/>
</dbReference>
<dbReference type="Gene3D" id="3.40.50.980">
    <property type="match status" value="2"/>
</dbReference>